<accession>A0AAV0QFP6</accession>
<protein>
    <recommendedName>
        <fullName evidence="4">Fatty acyl-CoA reductase</fullName>
        <ecNumber evidence="4">1.2.1.84</ecNumber>
    </recommendedName>
</protein>
<evidence type="ECO:0000313" key="8">
    <source>
        <dbReference type="Proteomes" id="UP001154282"/>
    </source>
</evidence>
<dbReference type="SUPFAM" id="SSF51735">
    <property type="entry name" value="NAD(P)-binding Rossmann-fold domains"/>
    <property type="match status" value="1"/>
</dbReference>
<dbReference type="Pfam" id="PF07993">
    <property type="entry name" value="NAD_binding_4"/>
    <property type="match status" value="1"/>
</dbReference>
<dbReference type="PANTHER" id="PTHR11011">
    <property type="entry name" value="MALE STERILITY PROTEIN 2-RELATED"/>
    <property type="match status" value="1"/>
</dbReference>
<gene>
    <name evidence="7" type="ORF">LITE_LOCUS43166</name>
</gene>
<name>A0AAV0QFP6_9ROSI</name>
<evidence type="ECO:0000259" key="5">
    <source>
        <dbReference type="Pfam" id="PF03015"/>
    </source>
</evidence>
<evidence type="ECO:0000256" key="3">
    <source>
        <dbReference type="ARBA" id="ARBA00023098"/>
    </source>
</evidence>
<keyword evidence="2 4" id="KW-0444">Lipid biosynthesis</keyword>
<dbReference type="EC" id="1.2.1.84" evidence="4"/>
<dbReference type="CDD" id="cd05236">
    <property type="entry name" value="FAR-N_SDR_e"/>
    <property type="match status" value="1"/>
</dbReference>
<dbReference type="Pfam" id="PF03015">
    <property type="entry name" value="Sterile"/>
    <property type="match status" value="1"/>
</dbReference>
<dbReference type="InterPro" id="IPR033640">
    <property type="entry name" value="FAR_C"/>
</dbReference>
<comment type="caution">
    <text evidence="7">The sequence shown here is derived from an EMBL/GenBank/DDBJ whole genome shotgun (WGS) entry which is preliminary data.</text>
</comment>
<organism evidence="7 8">
    <name type="scientific">Linum tenue</name>
    <dbReference type="NCBI Taxonomy" id="586396"/>
    <lineage>
        <taxon>Eukaryota</taxon>
        <taxon>Viridiplantae</taxon>
        <taxon>Streptophyta</taxon>
        <taxon>Embryophyta</taxon>
        <taxon>Tracheophyta</taxon>
        <taxon>Spermatophyta</taxon>
        <taxon>Magnoliopsida</taxon>
        <taxon>eudicotyledons</taxon>
        <taxon>Gunneridae</taxon>
        <taxon>Pentapetalae</taxon>
        <taxon>rosids</taxon>
        <taxon>fabids</taxon>
        <taxon>Malpighiales</taxon>
        <taxon>Linaceae</taxon>
        <taxon>Linum</taxon>
    </lineage>
</organism>
<evidence type="ECO:0000259" key="6">
    <source>
        <dbReference type="Pfam" id="PF07993"/>
    </source>
</evidence>
<dbReference type="GO" id="GO:0035336">
    <property type="term" value="P:long-chain fatty-acyl-CoA metabolic process"/>
    <property type="evidence" value="ECO:0007669"/>
    <property type="project" value="TreeGrafter"/>
</dbReference>
<comment type="similarity">
    <text evidence="1 4">Belongs to the fatty acyl-CoA reductase family.</text>
</comment>
<dbReference type="InterPro" id="IPR026055">
    <property type="entry name" value="FAR"/>
</dbReference>
<evidence type="ECO:0000256" key="2">
    <source>
        <dbReference type="ARBA" id="ARBA00022516"/>
    </source>
</evidence>
<keyword evidence="3 4" id="KW-0443">Lipid metabolism</keyword>
<proteinExistence type="inferred from homology"/>
<sequence>MEFGSVVQFLEDRAVLITGATGFLAKIFLEKVLREQPNVKRMYLLLRAADAKAASQRFHSEIVGKELFRVVKEKFGENLSTILSDKIVLVPGDISVDEGLGVSSSELKQQMWNEVDVIVNLAASTNFDERYDLAMGLNTMGAKHVVGFGHNCPNLKALVHVSTAYVAGERSGLILESPYRMGDTLNGATGLDIQEERKLIALKMNELQAEGASQDAIKRAMVDLGLKRAKTYGWPNTYVFTKAMGEMLVGEFKGSNMSVVIVRPTIVTSTFKQPFPGWVEGIRTIDSLAVGYGKGRLTCFLGDVAGILDVIPADMVVNAMLMAIVAHSNQPRSEPVIYQVGSSIRNPMKLGDLKEYGFGYFSQKPWVDKQGNVVRVRKVRVLGSMDSFRRYMAFRYLLVLKGLELANTAFCHFFDGVYSDLNRRIKFVMRLVELYQPYLFFNGVFDDINTEKLRMAAKDNGVETDKFYFDPAEVDWEDYFVNIHIPGLVKYVVK</sequence>
<dbReference type="GO" id="GO:0102965">
    <property type="term" value="F:alcohol-forming long-chain fatty acyl-CoA reductase activity"/>
    <property type="evidence" value="ECO:0007669"/>
    <property type="project" value="UniProtKB-EC"/>
</dbReference>
<evidence type="ECO:0000256" key="4">
    <source>
        <dbReference type="RuleBase" id="RU363097"/>
    </source>
</evidence>
<dbReference type="Proteomes" id="UP001154282">
    <property type="component" value="Unassembled WGS sequence"/>
</dbReference>
<keyword evidence="4" id="KW-0560">Oxidoreductase</keyword>
<evidence type="ECO:0000256" key="1">
    <source>
        <dbReference type="ARBA" id="ARBA00005928"/>
    </source>
</evidence>
<dbReference type="CDD" id="cd09071">
    <property type="entry name" value="FAR_C"/>
    <property type="match status" value="1"/>
</dbReference>
<dbReference type="GO" id="GO:0010345">
    <property type="term" value="P:suberin biosynthetic process"/>
    <property type="evidence" value="ECO:0007669"/>
    <property type="project" value="TreeGrafter"/>
</dbReference>
<dbReference type="GO" id="GO:0080019">
    <property type="term" value="F:alcohol-forming very long-chain fatty acyl-CoA reductase activity"/>
    <property type="evidence" value="ECO:0007669"/>
    <property type="project" value="InterPro"/>
</dbReference>
<dbReference type="AlphaFoldDB" id="A0AAV0QFP6"/>
<evidence type="ECO:0000313" key="7">
    <source>
        <dbReference type="EMBL" id="CAI0544375.1"/>
    </source>
</evidence>
<keyword evidence="4" id="KW-0521">NADP</keyword>
<feature type="domain" description="Fatty acyl-CoA reductase C-terminal" evidence="5">
    <location>
        <begin position="409"/>
        <end position="494"/>
    </location>
</feature>
<dbReference type="PANTHER" id="PTHR11011:SF99">
    <property type="entry name" value="FATTY ACYL-COA REDUCTASE 3"/>
    <property type="match status" value="1"/>
</dbReference>
<feature type="domain" description="Thioester reductase (TE)" evidence="6">
    <location>
        <begin position="17"/>
        <end position="320"/>
    </location>
</feature>
<comment type="function">
    <text evidence="4">Catalyzes the reduction of fatty acyl-CoA to fatty alcohols.</text>
</comment>
<reference evidence="7" key="1">
    <citation type="submission" date="2022-08" db="EMBL/GenBank/DDBJ databases">
        <authorList>
            <person name="Gutierrez-Valencia J."/>
        </authorList>
    </citation>
    <scope>NUCLEOTIDE SEQUENCE</scope>
</reference>
<dbReference type="InterPro" id="IPR036291">
    <property type="entry name" value="NAD(P)-bd_dom_sf"/>
</dbReference>
<dbReference type="Gene3D" id="3.40.50.720">
    <property type="entry name" value="NAD(P)-binding Rossmann-like Domain"/>
    <property type="match status" value="1"/>
</dbReference>
<dbReference type="InterPro" id="IPR013120">
    <property type="entry name" value="FAR_NAD-bd"/>
</dbReference>
<dbReference type="EMBL" id="CAMGYJ010000009">
    <property type="protein sequence ID" value="CAI0544375.1"/>
    <property type="molecule type" value="Genomic_DNA"/>
</dbReference>
<keyword evidence="8" id="KW-1185">Reference proteome</keyword>
<comment type="catalytic activity">
    <reaction evidence="4">
        <text>a long-chain fatty acyl-CoA + 2 NADPH + 2 H(+) = a long-chain primary fatty alcohol + 2 NADP(+) + CoA</text>
        <dbReference type="Rhea" id="RHEA:52716"/>
        <dbReference type="ChEBI" id="CHEBI:15378"/>
        <dbReference type="ChEBI" id="CHEBI:57287"/>
        <dbReference type="ChEBI" id="CHEBI:57783"/>
        <dbReference type="ChEBI" id="CHEBI:58349"/>
        <dbReference type="ChEBI" id="CHEBI:77396"/>
        <dbReference type="ChEBI" id="CHEBI:83139"/>
        <dbReference type="EC" id="1.2.1.84"/>
    </reaction>
</comment>